<gene>
    <name evidence="2" type="ORF">H7U32_00920</name>
</gene>
<keyword evidence="3" id="KW-1185">Reference proteome</keyword>
<feature type="region of interest" description="Disordered" evidence="1">
    <location>
        <begin position="1"/>
        <end position="24"/>
    </location>
</feature>
<dbReference type="Proteomes" id="UP000718821">
    <property type="component" value="Unassembled WGS sequence"/>
</dbReference>
<reference evidence="2" key="1">
    <citation type="submission" date="2020-08" db="EMBL/GenBank/DDBJ databases">
        <authorList>
            <person name="Cejkova D."/>
            <person name="Kubasova T."/>
            <person name="Jahodarova E."/>
            <person name="Rychlik I."/>
        </authorList>
    </citation>
    <scope>NUCLEOTIDE SEQUENCE</scope>
    <source>
        <strain evidence="2">An836</strain>
    </source>
</reference>
<organism evidence="2 3">
    <name type="scientific">Bifidobacterium pullorum subsp. saeculare</name>
    <dbReference type="NCBI Taxonomy" id="78257"/>
    <lineage>
        <taxon>Bacteria</taxon>
        <taxon>Bacillati</taxon>
        <taxon>Actinomycetota</taxon>
        <taxon>Actinomycetes</taxon>
        <taxon>Bifidobacteriales</taxon>
        <taxon>Bifidobacteriaceae</taxon>
        <taxon>Bifidobacterium</taxon>
    </lineage>
</organism>
<dbReference type="RefSeq" id="WP_204467208.1">
    <property type="nucleotide sequence ID" value="NZ_JACLYU010000001.1"/>
</dbReference>
<name>A0A939B7J4_9BIFI</name>
<comment type="caution">
    <text evidence="2">The sequence shown here is derived from an EMBL/GenBank/DDBJ whole genome shotgun (WGS) entry which is preliminary data.</text>
</comment>
<evidence type="ECO:0000313" key="2">
    <source>
        <dbReference type="EMBL" id="MBM6698912.1"/>
    </source>
</evidence>
<dbReference type="EMBL" id="JACLYU010000001">
    <property type="protein sequence ID" value="MBM6698912.1"/>
    <property type="molecule type" value="Genomic_DNA"/>
</dbReference>
<proteinExistence type="predicted"/>
<accession>A0A939B7J4</accession>
<sequence>MADDTKDPLDGLDPDDAHFTDEDLDRAMADFEKEFHAGDASDAAAIPDDAGDLPNIGDVEIPADASAIDASVGFEDELQGLLGNKAKVAVLVTRIASAELLAAFCQLADISAECLGSNQGACAVLRNLDGDGPEAAARDLTTVVNGMSLILAVNRADKLEATLYMHGKAGQTIAPPILFTSTPRFVEDLTLGIVNIAQLRTEGFETVDSASLSHDEAMEVLARHTRFGRGGATKGSRVE</sequence>
<reference evidence="2" key="2">
    <citation type="journal article" date="2021" name="Sci. Rep.">
        <title>The distribution of antibiotic resistance genes in chicken gut microbiota commensals.</title>
        <authorList>
            <person name="Juricova H."/>
            <person name="Matiasovicova J."/>
            <person name="Kubasova T."/>
            <person name="Cejkova D."/>
            <person name="Rychlik I."/>
        </authorList>
    </citation>
    <scope>NUCLEOTIDE SEQUENCE</scope>
    <source>
        <strain evidence="2">An836</strain>
    </source>
</reference>
<dbReference type="AlphaFoldDB" id="A0A939B7J4"/>
<evidence type="ECO:0000313" key="3">
    <source>
        <dbReference type="Proteomes" id="UP000718821"/>
    </source>
</evidence>
<evidence type="ECO:0000256" key="1">
    <source>
        <dbReference type="SAM" id="MobiDB-lite"/>
    </source>
</evidence>
<protein>
    <submittedName>
        <fullName evidence="2">Uncharacterized protein</fullName>
    </submittedName>
</protein>